<sequence>MMSDSNLKSCSIVITSQKGKGNLIEEAKAVALLLGASYVERKRVSLANLQAAHKGKDILIFSQKGPQLYTGEGKAHEFHLSMAHLRLIAYDRGQTDHLIEAVGTEPITSFLDCTAGLGSDSIVVAYAKPECKKMVALEGNPLLAYVTNYGLRHFVHENDKVTAALRRIQVCAIRFEDFLKKSADNSFDMVYFDPMFEVPVTESPQFLSLRGHLVETGFTEAVLQEAKRVAKKRVIVKERPFSSIFQTLPPDELFGGKYSRVAFGVYKV</sequence>
<dbReference type="PANTHER" id="PTHR36112">
    <property type="entry name" value="RIBOSOMAL RNA SMALL SUBUNIT METHYLTRANSFERASE J"/>
    <property type="match status" value="1"/>
</dbReference>
<dbReference type="InterPro" id="IPR007536">
    <property type="entry name" value="16SrRNA_methylTrfase_J"/>
</dbReference>
<protein>
    <submittedName>
        <fullName evidence="1">Protein-L-IsoD(D-D) O-methyltransferase</fullName>
    </submittedName>
</protein>
<dbReference type="SUPFAM" id="SSF53335">
    <property type="entry name" value="S-adenosyl-L-methionine-dependent methyltransferases"/>
    <property type="match status" value="1"/>
</dbReference>
<dbReference type="Gene3D" id="3.40.50.150">
    <property type="entry name" value="Vaccinia Virus protein VP39"/>
    <property type="match status" value="1"/>
</dbReference>
<proteinExistence type="predicted"/>
<keyword evidence="1" id="KW-0489">Methyltransferase</keyword>
<accession>A0A833CBR0</accession>
<reference evidence="1 2" key="1">
    <citation type="submission" date="2019-09" db="EMBL/GenBank/DDBJ databases">
        <title>Draft genome sequence of 3 type strains from the CCUG.</title>
        <authorList>
            <person name="Pineiro-Iglesias B."/>
            <person name="Tunovic T."/>
            <person name="Unosson C."/>
            <person name="Inganas E."/>
            <person name="Ohlen M."/>
            <person name="Cardew S."/>
            <person name="Jensie-Markopoulos S."/>
            <person name="Salva-Serra F."/>
            <person name="Jaen-Luchoro D."/>
            <person name="Karlsson R."/>
            <person name="Svensson-Stadler L."/>
            <person name="Chun J."/>
            <person name="Moore E."/>
        </authorList>
    </citation>
    <scope>NUCLEOTIDE SEQUENCE [LARGE SCALE GENOMIC DNA]</scope>
    <source>
        <strain evidence="1 2">CCUG 65427</strain>
    </source>
</reference>
<dbReference type="EMBL" id="WBKH01000003">
    <property type="protein sequence ID" value="KAB1479230.1"/>
    <property type="molecule type" value="Genomic_DNA"/>
</dbReference>
<dbReference type="PANTHER" id="PTHR36112:SF1">
    <property type="entry name" value="RIBOSOMAL RNA SMALL SUBUNIT METHYLTRANSFERASE J"/>
    <property type="match status" value="1"/>
</dbReference>
<gene>
    <name evidence="1" type="ORF">F8R14_03475</name>
</gene>
<dbReference type="InterPro" id="IPR029063">
    <property type="entry name" value="SAM-dependent_MTases_sf"/>
</dbReference>
<evidence type="ECO:0000313" key="2">
    <source>
        <dbReference type="Proteomes" id="UP000434554"/>
    </source>
</evidence>
<keyword evidence="1" id="KW-0808">Transferase</keyword>
<name>A0A833CBR0_9FIRM</name>
<dbReference type="Pfam" id="PF04445">
    <property type="entry name" value="SAM_MT"/>
    <property type="match status" value="1"/>
</dbReference>
<organism evidence="1 2">
    <name type="scientific">Veillonella seminalis</name>
    <dbReference type="NCBI Taxonomy" id="1502943"/>
    <lineage>
        <taxon>Bacteria</taxon>
        <taxon>Bacillati</taxon>
        <taxon>Bacillota</taxon>
        <taxon>Negativicutes</taxon>
        <taxon>Veillonellales</taxon>
        <taxon>Veillonellaceae</taxon>
        <taxon>Veillonella</taxon>
    </lineage>
</organism>
<dbReference type="GO" id="GO:0008990">
    <property type="term" value="F:rRNA (guanine-N2-)-methyltransferase activity"/>
    <property type="evidence" value="ECO:0007669"/>
    <property type="project" value="InterPro"/>
</dbReference>
<dbReference type="AlphaFoldDB" id="A0A833CBR0"/>
<evidence type="ECO:0000313" key="1">
    <source>
        <dbReference type="EMBL" id="KAB1479230.1"/>
    </source>
</evidence>
<dbReference type="Proteomes" id="UP000434554">
    <property type="component" value="Unassembled WGS sequence"/>
</dbReference>
<comment type="caution">
    <text evidence="1">The sequence shown here is derived from an EMBL/GenBank/DDBJ whole genome shotgun (WGS) entry which is preliminary data.</text>
</comment>